<accession>A0A0F6MQC5</accession>
<dbReference type="HOGENOM" id="CLU_504965_0_0_12"/>
<dbReference type="GO" id="GO:0005198">
    <property type="term" value="F:structural molecule activity"/>
    <property type="evidence" value="ECO:0007669"/>
    <property type="project" value="InterPro"/>
</dbReference>
<dbReference type="Pfam" id="PF05136">
    <property type="entry name" value="Phage_portal_2"/>
    <property type="match status" value="1"/>
</dbReference>
<evidence type="ECO:0000313" key="1">
    <source>
        <dbReference type="EMBL" id="EMB23298.1"/>
    </source>
</evidence>
<dbReference type="GO" id="GO:0019068">
    <property type="term" value="P:virion assembly"/>
    <property type="evidence" value="ECO:0007669"/>
    <property type="project" value="InterPro"/>
</dbReference>
<proteinExistence type="predicted"/>
<organism evidence="1">
    <name type="scientific">Treponema denticola OTK</name>
    <dbReference type="NCBI Taxonomy" id="999434"/>
    <lineage>
        <taxon>Bacteria</taxon>
        <taxon>Pseudomonadati</taxon>
        <taxon>Spirochaetota</taxon>
        <taxon>Spirochaetia</taxon>
        <taxon>Spirochaetales</taxon>
        <taxon>Treponemataceae</taxon>
        <taxon>Treponema</taxon>
    </lineage>
</organism>
<dbReference type="EMBL" id="AGDY01000004">
    <property type="protein sequence ID" value="EMB23298.1"/>
    <property type="molecule type" value="Genomic_DNA"/>
</dbReference>
<protein>
    <recommendedName>
        <fullName evidence="2">SPP1 family phage portal protein</fullName>
    </recommendedName>
</protein>
<dbReference type="RefSeq" id="WP_002690669.1">
    <property type="nucleotide sequence ID" value="NZ_CM001797.1"/>
</dbReference>
<dbReference type="PATRIC" id="fig|999434.4.peg.458"/>
<gene>
    <name evidence="1" type="ORF">HMPREF9723_00436</name>
</gene>
<evidence type="ECO:0008006" key="2">
    <source>
        <dbReference type="Google" id="ProtNLM"/>
    </source>
</evidence>
<dbReference type="Proteomes" id="UP000011701">
    <property type="component" value="Chromosome"/>
</dbReference>
<name>A0A0F6MQC5_TREDN</name>
<dbReference type="AlphaFoldDB" id="A0A0F6MQC5"/>
<dbReference type="InterPro" id="IPR006429">
    <property type="entry name" value="Phage_lambda_portal"/>
</dbReference>
<sequence>MVEFESVMPAIAIEEKKEDVLAYYVRDIFQDVFTGDKYPDSFGVTRDYIWSYGVDYYTLRKRSLQLFTENLYAAGIVKRILRNEIFTGMMPEPTPLSSVIWPDKDDDERENLAVKYAENMSDMFGIYAADYNAFDYRKQLTFGEFQNQVRLEAMLCGDGIVVARINRQTGLPCWDWINGNSIVTPLQGKAKDGNRILHGVELDKHGRHAAYWVREVVDTEVKETRIPVYGEKSGRQISWMVYSGDRLLDQVRGMPILANTLYMMKDLDRYRDAEVRAAVVNALLPLFIKKAPSTPIGTTPILNMTRTAAQAGTPAAIESKEGIPSTIPMSPGTVLDGLAPGEEPISFNTNRPNVNFKTFEDAIISAICWANEIPPEIVMLKFDSSYSASRQANNEFDIFLKYRAFKNAKDFCQLIYSEFVIQSVLIGNLNIPEFEKIVFRSEFWQQRGAWLKCEWSSISRPSVDIQKEANAMRVLLNLGVITFDMVARKFSGMGFKSVQYKLAQERDLMKRLGFVSAVDEDNNGKPVYLTEEQKEKLQEAVDE</sequence>
<comment type="caution">
    <text evidence="1">The sequence shown here is derived from an EMBL/GenBank/DDBJ whole genome shotgun (WGS) entry which is preliminary data.</text>
</comment>
<reference evidence="1" key="1">
    <citation type="submission" date="2012-01" db="EMBL/GenBank/DDBJ databases">
        <title>The Genome Sequence of Treponema denticola OTK.</title>
        <authorList>
            <consortium name="The Broad Institute Genome Sequencing Platform"/>
            <person name="Earl A."/>
            <person name="Ward D."/>
            <person name="Feldgarden M."/>
            <person name="Gevers D."/>
            <person name="Blanton J.M."/>
            <person name="Fenno C.J."/>
            <person name="Baranova O.V."/>
            <person name="Mathney J."/>
            <person name="Dewhirst F.E."/>
            <person name="Izard J."/>
            <person name="Young S.K."/>
            <person name="Zeng Q."/>
            <person name="Gargeya S."/>
            <person name="Fitzgerald M."/>
            <person name="Haas B."/>
            <person name="Abouelleil A."/>
            <person name="Alvarado L."/>
            <person name="Arachchi H.M."/>
            <person name="Berlin A."/>
            <person name="Chapman S.B."/>
            <person name="Gearin G."/>
            <person name="Goldberg J."/>
            <person name="Griggs A."/>
            <person name="Gujja S."/>
            <person name="Hansen M."/>
            <person name="Heiman D."/>
            <person name="Howarth C."/>
            <person name="Larimer J."/>
            <person name="Lui A."/>
            <person name="MacDonald P.J.P."/>
            <person name="McCowen C."/>
            <person name="Montmayeur A."/>
            <person name="Murphy C."/>
            <person name="Neiman D."/>
            <person name="Pearson M."/>
            <person name="Priest M."/>
            <person name="Roberts A."/>
            <person name="Saif S."/>
            <person name="Shea T."/>
            <person name="Sisk P."/>
            <person name="Stolte C."/>
            <person name="Sykes S."/>
            <person name="Wortman J."/>
            <person name="Nusbaum C."/>
            <person name="Birren B."/>
        </authorList>
    </citation>
    <scope>NUCLEOTIDE SEQUENCE [LARGE SCALE GENOMIC DNA]</scope>
    <source>
        <strain evidence="1">OTK</strain>
    </source>
</reference>